<feature type="region of interest" description="Disordered" evidence="1">
    <location>
        <begin position="561"/>
        <end position="604"/>
    </location>
</feature>
<dbReference type="Proteomes" id="UP000504634">
    <property type="component" value="Unplaced"/>
</dbReference>
<evidence type="ECO:0000256" key="1">
    <source>
        <dbReference type="SAM" id="MobiDB-lite"/>
    </source>
</evidence>
<feature type="compositionally biased region" description="Basic residues" evidence="1">
    <location>
        <begin position="2289"/>
        <end position="2304"/>
    </location>
</feature>
<feature type="region of interest" description="Disordered" evidence="1">
    <location>
        <begin position="2452"/>
        <end position="2484"/>
    </location>
</feature>
<accession>A0A6J2TXV6</accession>
<dbReference type="InterPro" id="IPR031866">
    <property type="entry name" value="DUF4758"/>
</dbReference>
<feature type="compositionally biased region" description="Low complexity" evidence="1">
    <location>
        <begin position="426"/>
        <end position="446"/>
    </location>
</feature>
<feature type="compositionally biased region" description="Low complexity" evidence="1">
    <location>
        <begin position="1527"/>
        <end position="1552"/>
    </location>
</feature>
<feature type="compositionally biased region" description="Basic and acidic residues" evidence="1">
    <location>
        <begin position="760"/>
        <end position="772"/>
    </location>
</feature>
<feature type="compositionally biased region" description="Basic residues" evidence="1">
    <location>
        <begin position="2605"/>
        <end position="2616"/>
    </location>
</feature>
<dbReference type="PANTHER" id="PTHR39072">
    <property type="entry name" value="RE48511P"/>
    <property type="match status" value="1"/>
</dbReference>
<feature type="region of interest" description="Disordered" evidence="1">
    <location>
        <begin position="728"/>
        <end position="785"/>
    </location>
</feature>
<feature type="compositionally biased region" description="Low complexity" evidence="1">
    <location>
        <begin position="1592"/>
        <end position="1605"/>
    </location>
</feature>
<reference evidence="5" key="1">
    <citation type="submission" date="2025-08" db="UniProtKB">
        <authorList>
            <consortium name="RefSeq"/>
        </authorList>
    </citation>
    <scope>IDENTIFICATION</scope>
    <source>
        <strain evidence="5">11010-0011.00</strain>
        <tissue evidence="5">Whole body</tissue>
    </source>
</reference>
<feature type="compositionally biased region" description="Acidic residues" evidence="1">
    <location>
        <begin position="773"/>
        <end position="785"/>
    </location>
</feature>
<feature type="region of interest" description="Disordered" evidence="1">
    <location>
        <begin position="2512"/>
        <end position="2531"/>
    </location>
</feature>
<feature type="compositionally biased region" description="Basic and acidic residues" evidence="1">
    <location>
        <begin position="2617"/>
        <end position="2628"/>
    </location>
</feature>
<feature type="compositionally biased region" description="Polar residues" evidence="1">
    <location>
        <begin position="2514"/>
        <end position="2531"/>
    </location>
</feature>
<feature type="compositionally biased region" description="Low complexity" evidence="1">
    <location>
        <begin position="743"/>
        <end position="754"/>
    </location>
</feature>
<feature type="compositionally biased region" description="Acidic residues" evidence="1">
    <location>
        <begin position="1606"/>
        <end position="1624"/>
    </location>
</feature>
<keyword evidence="4" id="KW-1185">Reference proteome</keyword>
<feature type="compositionally biased region" description="Basic residues" evidence="1">
    <location>
        <begin position="1759"/>
        <end position="1775"/>
    </location>
</feature>
<protein>
    <submittedName>
        <fullName evidence="5">Mucin-5AC</fullName>
    </submittedName>
</protein>
<feature type="region of interest" description="Disordered" evidence="1">
    <location>
        <begin position="2567"/>
        <end position="2633"/>
    </location>
</feature>
<proteinExistence type="predicted"/>
<dbReference type="GeneID" id="115627976"/>
<feature type="compositionally biased region" description="Polar residues" evidence="1">
    <location>
        <begin position="1718"/>
        <end position="1728"/>
    </location>
</feature>
<feature type="compositionally biased region" description="Acidic residues" evidence="1">
    <location>
        <begin position="1737"/>
        <end position="1755"/>
    </location>
</feature>
<feature type="compositionally biased region" description="Polar residues" evidence="1">
    <location>
        <begin position="1850"/>
        <end position="1859"/>
    </location>
</feature>
<organism evidence="4 5">
    <name type="scientific">Drosophila lebanonensis</name>
    <name type="common">Fruit fly</name>
    <name type="synonym">Scaptodrosophila lebanonensis</name>
    <dbReference type="NCBI Taxonomy" id="7225"/>
    <lineage>
        <taxon>Eukaryota</taxon>
        <taxon>Metazoa</taxon>
        <taxon>Ecdysozoa</taxon>
        <taxon>Arthropoda</taxon>
        <taxon>Hexapoda</taxon>
        <taxon>Insecta</taxon>
        <taxon>Pterygota</taxon>
        <taxon>Neoptera</taxon>
        <taxon>Endopterygota</taxon>
        <taxon>Diptera</taxon>
        <taxon>Brachycera</taxon>
        <taxon>Muscomorpha</taxon>
        <taxon>Ephydroidea</taxon>
        <taxon>Drosophilidae</taxon>
        <taxon>Scaptodrosophila</taxon>
    </lineage>
</organism>
<keyword evidence="2" id="KW-0732">Signal</keyword>
<sequence length="2716" mass="294808">MALIVTLLATPPFGATQSPDDLYIVRPTPALRVASDDLTTVLLVNNEAGRVGDNHGRFLSVRPEVGLLTSTARTFIQEGITTEYATQVVGTTLDNGRLYAQYLKKSSRVLFENGHVAPSVVTSWVGEGGQTRSYLQSHNDLFNADDADWQDLDDRLGVFVGNTDFVRAKAGSASSQALPLAANNPGETAASYSVSTSSSSAKQVPVVQLVGRSGHIEENARKLAAQKVLPIGDLPTYTVKNHFEPSGYTSNGDIGVVVEQQVSSSVSSPDDKDDGRSPKVYYQQLMTERNDLKPGAAATFKAQSLPKRVLSTVTYYGFADFTTVVGDSVIVFSPSTAQPSGNFGHVTSIKGKATLSANHAQNVPQASVESSQPQATIEATKIVDEIQIVPTKVNSLAVGVVTTSAINDSTDIKDENDDTTPAIDVSESTPELTTPTTITTPTTPTSPKEEVPQKVAEDASTIKVKPMFSLPTDQEILEIYASLSKAQAQTEVTKDSTSSSVSVQNVEAVTAQIKAETTQSNLQVHGGATTIFFEDDPFANFVEPTTTTSATILTTATTTTAETPSVKSVTPETSTEEATTVANEPDVSTTVEDSEEETTTAKAPAADQGIVTEKIVTVTDAPDVVVKEISPNETDTSALAGCSTTKQVFLTQLPKTLTILNTQILRPDGDSNEEETSIETSVLSTYEILETTKYYCIQATQVLEEAQRTDLPQLETPVDKDVKHAVTEATLTSTESTSEEDTTTVTTEAQSQEEMATTEVSEHDTSSTMKDDEGSEYDNEDYEVENDSDEVDLIYKTLYTTYTYLTTFFQGDSSTVSSHTEIVTNVITSTVGNEQIDVKPTDIVARIGENEISATQTVQSDIKPTVSKYMIPDELSSRLHDDETNTSEEQEQTISNDVTQRTSYLDDTIYTKTFFTTYTYFTTIFAEGETEIMSRTEVFTNFITKTEPVSASSNDFRTATPTDTVNAVLTQEQKSEKLTLSSQEQAITNAFKNVTGRAQDDNEDEHPIDDQVSSESNTEEIIPSATLLLQTSFTTFTFYTTMYVGDNTNVISRLETVTNVATETLQPTRMIATEDATLPITYFTTFTYWTKLAKNGEITTISREETISNVIEPTNIAASSTNVPQTIEASAVPAQINDGNANSDQETEAAVIKPTATVPELTTYYTTYTYYTTSYDANKTITDSRFETITNVVTPTADLAPIDIASAASKEAGDTGSSGSTSSNAQSVINTSKLLLYDYKHIIDADGVSTLYFTTQIHSTVNEEGNGIEITSSTSSLYIDETKKANIPTPPPTDSPDDGSSSRQYKTGLVRLIEGTRIGNSTTTLYQSKVIGTVIDNRYAQIIESTSSFLFEKTTTPEEVQVSATISPTATDNTIVPTQQVSLAVTPAVVEGSISDGVSHEESEGTTEADPDADDDGKNKAKLPFQTKKRTFAPVIRPFASRNRPTFAPKQKTLSASSATIITRSDITPTITATPALKTVGRYASSRKGATSNIPIGLSESSSSRRTFGRPIKSSIGGNQPAGGLQSSSGFAPSRSRFASSSRAAPVSSSRRINPSFRPSSGLPFRSGFPSINLPNARPRIRPTASSGALPADSATATAQSTADSSAEEESSTQDQTNDEEETTTENSRRNQNPLLRFRRPLNRPSGFTPIPRPNANSAVTISPRRNPLSGRVKSPSTTTTTTTTARPRPLSFQRPTISSLQARTRPQSNLFPPRGLFQQQQKSQATDNAEIGQSEGESENDSEYDDDEGDDESETNANRRRRQSNKSANHSRVRRQAEPLNRSRFRFRRPKTASTTTVEEPKSNEEINETTPAPRAKINSRFGSRYQSPHRESTTATTTSTHRSIRPTRPTSNRTQFTLREKDTTPKGLTRPGTTSNFRRQQPSTSSSLRRPGATTSSNRRLKSYSNHNTNNNVDNSGRTSSGSRTRNGNLSGSTRGRGSVRSRNRNEYNSDQQSTELGSVTITVTHVIPAEVTVPVVNGQITEYKNIVTGKTSTEVLGPHQYTNSVGNNGQTSLYLTREDSTVNFAGATEITRYLLHDSATTTITFTPTTIRGRKTSFSHVLPSTVYSVENVVSTVQPQISANAPLANILLSQLLLGNINLPSNPLLGALGGPAGAAAALTQQGSLPVAPTAIQNTPVTEYRTHTSTYVTTIFDGKSTVLPVTFQGKKILTTVYDTTAQTITATEFVTDTIVTTPTQMQQLQLQSAGQVAQVNSLLLQQLLLQQQQPLLEQPLQAITHTAAPNLFLTENLQDLDAHSAKAAGLGAHENIDDIDGLVPIVEDTQSTKSNRKKNRKSHKSHKRNKQQDARLPGEDSTVITLYVSGRTPGEFSTILSTVQNGYDHSASLHKRQAYAQIQQTTVMDSPEDLYMSEGSELVQLYLRPEETDESRTNGIKEIADELEKNALVLDSSESKAQTVSLESIVGDVGLWYAKATSQAQVVAPTEEAVAATSESKNTLFNSTSPGNSSNSNRRAKRDTSDTDAIVTNATTTVSMRRFRKVLVRRKPLEDAPSLVNNKNSDSLLPQPQISQPKRHRVVIFKHRISTKNQTELPTAIAIAPTPSLQLQSESVSSTSDSLTNVPIESNSSNTSTSNKSKARPTSANKVRKNRRRRPKTREREPRKFKTDSVRPTMTSEPIVETDTIYKTSELTTTATELLTRTYTYVVDRVHDNQHEIQSYSTFTRVSTRTVPQTLTITSTSTQLRTITIGSTQPPTG</sequence>
<dbReference type="RefSeq" id="XP_030379732.1">
    <property type="nucleotide sequence ID" value="XM_030523872.1"/>
</dbReference>
<feature type="domain" description="DUF4758" evidence="3">
    <location>
        <begin position="913"/>
        <end position="984"/>
    </location>
</feature>
<feature type="region of interest" description="Disordered" evidence="1">
    <location>
        <begin position="411"/>
        <end position="450"/>
    </location>
</feature>
<feature type="region of interest" description="Disordered" evidence="1">
    <location>
        <begin position="1396"/>
        <end position="1421"/>
    </location>
</feature>
<evidence type="ECO:0000259" key="3">
    <source>
        <dbReference type="Pfam" id="PF15950"/>
    </source>
</evidence>
<feature type="compositionally biased region" description="Low complexity" evidence="1">
    <location>
        <begin position="1908"/>
        <end position="1939"/>
    </location>
</feature>
<dbReference type="Pfam" id="PF15950">
    <property type="entry name" value="DUF4758"/>
    <property type="match status" value="3"/>
</dbReference>
<dbReference type="OrthoDB" id="10040649at2759"/>
<feature type="region of interest" description="Disordered" evidence="1">
    <location>
        <begin position="1485"/>
        <end position="1956"/>
    </location>
</feature>
<feature type="signal peptide" evidence="2">
    <location>
        <begin position="1"/>
        <end position="16"/>
    </location>
</feature>
<feature type="region of interest" description="Disordered" evidence="1">
    <location>
        <begin position="1282"/>
        <end position="1303"/>
    </location>
</feature>
<feature type="compositionally biased region" description="Polar residues" evidence="1">
    <location>
        <begin position="1694"/>
        <end position="1711"/>
    </location>
</feature>
<feature type="region of interest" description="Disordered" evidence="1">
    <location>
        <begin position="2282"/>
        <end position="2313"/>
    </location>
</feature>
<feature type="region of interest" description="Disordered" evidence="1">
    <location>
        <begin position="874"/>
        <end position="896"/>
    </location>
</feature>
<feature type="region of interest" description="Disordered" evidence="1">
    <location>
        <begin position="996"/>
        <end position="1017"/>
    </location>
</feature>
<gene>
    <name evidence="5" type="primary">LOC115627976</name>
</gene>
<feature type="compositionally biased region" description="Low complexity" evidence="1">
    <location>
        <begin position="2452"/>
        <end position="2472"/>
    </location>
</feature>
<feature type="domain" description="DUF4758" evidence="3">
    <location>
        <begin position="1030"/>
        <end position="1076"/>
    </location>
</feature>
<feature type="compositionally biased region" description="Polar residues" evidence="1">
    <location>
        <begin position="1873"/>
        <end position="1900"/>
    </location>
</feature>
<feature type="chain" id="PRO_5026970897" evidence="2">
    <location>
        <begin position="17"/>
        <end position="2716"/>
    </location>
</feature>
<evidence type="ECO:0000313" key="4">
    <source>
        <dbReference type="Proteomes" id="UP000504634"/>
    </source>
</evidence>
<dbReference type="PANTHER" id="PTHR39072:SF2">
    <property type="match status" value="1"/>
</dbReference>
<feature type="compositionally biased region" description="Low complexity" evidence="1">
    <location>
        <begin position="2567"/>
        <end position="2595"/>
    </location>
</feature>
<feature type="compositionally biased region" description="Polar residues" evidence="1">
    <location>
        <begin position="565"/>
        <end position="582"/>
    </location>
</feature>
<feature type="compositionally biased region" description="Acidic residues" evidence="1">
    <location>
        <begin position="1404"/>
        <end position="1415"/>
    </location>
</feature>
<feature type="domain" description="DUF4758" evidence="3">
    <location>
        <begin position="1161"/>
        <end position="1348"/>
    </location>
</feature>
<name>A0A6J2TXV6_DROLE</name>
<evidence type="ECO:0000256" key="2">
    <source>
        <dbReference type="SAM" id="SignalP"/>
    </source>
</evidence>
<evidence type="ECO:0000313" key="5">
    <source>
        <dbReference type="RefSeq" id="XP_030379732.1"/>
    </source>
</evidence>
<feature type="compositionally biased region" description="Polar residues" evidence="1">
    <location>
        <begin position="1488"/>
        <end position="1506"/>
    </location>
</feature>